<keyword evidence="2" id="KW-1185">Reference proteome</keyword>
<dbReference type="Gene3D" id="3.30.9.30">
    <property type="match status" value="1"/>
</dbReference>
<evidence type="ECO:0000313" key="2">
    <source>
        <dbReference type="Proteomes" id="UP000192927"/>
    </source>
</evidence>
<name>A0A1W5D6C7_9LECA</name>
<dbReference type="Proteomes" id="UP000192927">
    <property type="component" value="Unassembled WGS sequence"/>
</dbReference>
<sequence>MIPRSVMLSSPLTTPFIEEHHVNVWMGANVSLVAYPIAKGEQYNLVLGVPRSESMPKDIFNVNGDVAEMRRLYAETLMVTTGQV</sequence>
<organism evidence="1 2">
    <name type="scientific">Lasallia pustulata</name>
    <dbReference type="NCBI Taxonomy" id="136370"/>
    <lineage>
        <taxon>Eukaryota</taxon>
        <taxon>Fungi</taxon>
        <taxon>Dikarya</taxon>
        <taxon>Ascomycota</taxon>
        <taxon>Pezizomycotina</taxon>
        <taxon>Lecanoromycetes</taxon>
        <taxon>OSLEUM clade</taxon>
        <taxon>Umbilicariomycetidae</taxon>
        <taxon>Umbilicariales</taxon>
        <taxon>Umbilicariaceae</taxon>
        <taxon>Lasallia</taxon>
    </lineage>
</organism>
<evidence type="ECO:0000313" key="1">
    <source>
        <dbReference type="EMBL" id="SLM38698.1"/>
    </source>
</evidence>
<reference evidence="2" key="1">
    <citation type="submission" date="2017-03" db="EMBL/GenBank/DDBJ databases">
        <authorList>
            <person name="Sharma R."/>
            <person name="Thines M."/>
        </authorList>
    </citation>
    <scope>NUCLEOTIDE SEQUENCE [LARGE SCALE GENOMIC DNA]</scope>
</reference>
<protein>
    <submittedName>
        <fullName evidence="1">Uncharacterized protein</fullName>
    </submittedName>
</protein>
<dbReference type="EMBL" id="FWEW01002659">
    <property type="protein sequence ID" value="SLM38698.1"/>
    <property type="molecule type" value="Genomic_DNA"/>
</dbReference>
<accession>A0A1W5D6C7</accession>
<dbReference type="SUPFAM" id="SSF54373">
    <property type="entry name" value="FAD-linked reductases, C-terminal domain"/>
    <property type="match status" value="1"/>
</dbReference>
<dbReference type="AlphaFoldDB" id="A0A1W5D6C7"/>
<proteinExistence type="predicted"/>